<keyword evidence="4" id="KW-0547">Nucleotide-binding</keyword>
<dbReference type="NCBIfam" id="NF002243">
    <property type="entry name" value="PRK01153.1"/>
    <property type="match status" value="1"/>
</dbReference>
<gene>
    <name evidence="7" type="ordered locus">mru_1267</name>
</gene>
<comment type="subcellular location">
    <subcellularLocation>
        <location evidence="4">Cytoplasm</location>
    </subcellularLocation>
</comment>
<organism evidence="7 8">
    <name type="scientific">Methanobrevibacter ruminantium (strain ATCC 35063 / DSM 1093 / JCM 13430 / OCM 146 / M1)</name>
    <name type="common">Methanobacterium ruminantium</name>
    <dbReference type="NCBI Taxonomy" id="634498"/>
    <lineage>
        <taxon>Archaea</taxon>
        <taxon>Methanobacteriati</taxon>
        <taxon>Methanobacteriota</taxon>
        <taxon>Methanomada group</taxon>
        <taxon>Methanobacteria</taxon>
        <taxon>Methanobacteriales</taxon>
        <taxon>Methanobacteriaceae</taxon>
        <taxon>Methanobrevibacter</taxon>
    </lineage>
</organism>
<reference evidence="7 8" key="1">
    <citation type="journal article" date="2010" name="PLoS ONE">
        <title>The genome sequence of the rumen methanogen Methanobrevibacter ruminantium reveals new possibilities for controlling ruminant methane emissions.</title>
        <authorList>
            <person name="Leahy S.C."/>
            <person name="Kelly W.J."/>
            <person name="Altermann E."/>
            <person name="Ronimus R.S."/>
            <person name="Yeoman C.J."/>
            <person name="Pacheco D.M."/>
            <person name="Li D."/>
            <person name="Kong Z."/>
            <person name="McTavish S."/>
            <person name="Sang C."/>
            <person name="Lambie S.C."/>
            <person name="Janssen P.H."/>
            <person name="Dey D."/>
            <person name="Attwood G.T."/>
        </authorList>
    </citation>
    <scope>NUCLEOTIDE SEQUENCE [LARGE SCALE GENOMIC DNA]</scope>
    <source>
        <strain evidence="8">ATCC 35063 / DSM 1093 / JCM 13430 / OCM 146 / M1</strain>
    </source>
</reference>
<dbReference type="GO" id="GO:0005524">
    <property type="term" value="F:ATP binding"/>
    <property type="evidence" value="ECO:0007669"/>
    <property type="project" value="UniProtKB-KW"/>
</dbReference>
<dbReference type="GO" id="GO:0005737">
    <property type="term" value="C:cytoplasm"/>
    <property type="evidence" value="ECO:0007669"/>
    <property type="project" value="UniProtKB-SubCell"/>
</dbReference>
<dbReference type="GeneID" id="8770918"/>
<evidence type="ECO:0000256" key="4">
    <source>
        <dbReference type="HAMAP-Rule" id="MF_00243"/>
    </source>
</evidence>
<dbReference type="eggNOG" id="arCOG00972">
    <property type="taxonomic scope" value="Archaea"/>
</dbReference>
<dbReference type="InterPro" id="IPR014729">
    <property type="entry name" value="Rossmann-like_a/b/a_fold"/>
</dbReference>
<dbReference type="Gene3D" id="3.40.50.620">
    <property type="entry name" value="HUPs"/>
    <property type="match status" value="1"/>
</dbReference>
<keyword evidence="8" id="KW-1185">Reference proteome</keyword>
<dbReference type="GO" id="GO:0009435">
    <property type="term" value="P:NAD+ biosynthetic process"/>
    <property type="evidence" value="ECO:0007669"/>
    <property type="project" value="UniProtKB-UniRule"/>
</dbReference>
<keyword evidence="3 4" id="KW-0548">Nucleotidyltransferase</keyword>
<dbReference type="InterPro" id="IPR004821">
    <property type="entry name" value="Cyt_trans-like"/>
</dbReference>
<evidence type="ECO:0000256" key="3">
    <source>
        <dbReference type="ARBA" id="ARBA00022695"/>
    </source>
</evidence>
<dbReference type="PANTHER" id="PTHR21342">
    <property type="entry name" value="PHOSPHOPANTETHEINE ADENYLYLTRANSFERASE"/>
    <property type="match status" value="1"/>
</dbReference>
<evidence type="ECO:0000256" key="5">
    <source>
        <dbReference type="NCBIfam" id="TIGR01527"/>
    </source>
</evidence>
<dbReference type="PATRIC" id="fig|634498.28.peg.1270"/>
<accession>D3E3K6</accession>
<comment type="catalytic activity">
    <reaction evidence="4">
        <text>beta-nicotinamide D-ribonucleotide + ATP + H(+) = diphosphate + NAD(+)</text>
        <dbReference type="Rhea" id="RHEA:21360"/>
        <dbReference type="ChEBI" id="CHEBI:14649"/>
        <dbReference type="ChEBI" id="CHEBI:15378"/>
        <dbReference type="ChEBI" id="CHEBI:30616"/>
        <dbReference type="ChEBI" id="CHEBI:33019"/>
        <dbReference type="ChEBI" id="CHEBI:57540"/>
        <dbReference type="EC" id="2.7.7.1"/>
    </reaction>
</comment>
<keyword evidence="4" id="KW-0520">NAD</keyword>
<keyword evidence="4" id="KW-0067">ATP-binding</keyword>
<feature type="domain" description="Cytidyltransferase-like" evidence="6">
    <location>
        <begin position="9"/>
        <end position="139"/>
    </location>
</feature>
<dbReference type="OrthoDB" id="264480at2157"/>
<dbReference type="SUPFAM" id="SSF52374">
    <property type="entry name" value="Nucleotidylyl transferase"/>
    <property type="match status" value="1"/>
</dbReference>
<evidence type="ECO:0000313" key="8">
    <source>
        <dbReference type="Proteomes" id="UP000008680"/>
    </source>
</evidence>
<dbReference type="Proteomes" id="UP000008680">
    <property type="component" value="Chromosome"/>
</dbReference>
<keyword evidence="4" id="KW-0662">Pyridine nucleotide biosynthesis</keyword>
<name>D3E3K6_METRM</name>
<dbReference type="CDD" id="cd02166">
    <property type="entry name" value="NMNAT_Archaea"/>
    <property type="match status" value="1"/>
</dbReference>
<evidence type="ECO:0000256" key="2">
    <source>
        <dbReference type="ARBA" id="ARBA00022679"/>
    </source>
</evidence>
<keyword evidence="2 4" id="KW-0808">Transferase</keyword>
<comment type="similarity">
    <text evidence="1 4">Belongs to the archaeal NMN adenylyltransferase family.</text>
</comment>
<dbReference type="AlphaFoldDB" id="D3E3K6"/>
<sequence length="178" mass="20416">MKRKNRGLLIGRMQPVHNGHIEVIKETLEEVDEIIIGIGSAQLSHELKDPFTAGERVLMMRNALIEEGIDLNKTYIIPIEDINRNKLWVSQVEMVSPPFKKVYSGNSLVQVLFSEEGYEVIAPELFDRKVLSGTEIRKRILMDEDWQSLVPKATVEIIEEINGVDRIKHLNKKEISEL</sequence>
<dbReference type="PANTHER" id="PTHR21342:SF0">
    <property type="entry name" value="BIFUNCTIONAL NMN ADENYLYLTRANSFERASE_NUDIX HYDROLASE"/>
    <property type="match status" value="1"/>
</dbReference>
<evidence type="ECO:0000256" key="1">
    <source>
        <dbReference type="ARBA" id="ARBA00010124"/>
    </source>
</evidence>
<dbReference type="HOGENOM" id="CLU_108783_0_0_2"/>
<dbReference type="STRING" id="634498.mru_1267"/>
<dbReference type="EMBL" id="CP001719">
    <property type="protein sequence ID" value="ADC47117.1"/>
    <property type="molecule type" value="Genomic_DNA"/>
</dbReference>
<dbReference type="HAMAP" id="MF_00243">
    <property type="entry name" value="NMN_adenylyltr"/>
    <property type="match status" value="1"/>
</dbReference>
<proteinExistence type="inferred from homology"/>
<dbReference type="Pfam" id="PF01467">
    <property type="entry name" value="CTP_transf_like"/>
    <property type="match status" value="1"/>
</dbReference>
<dbReference type="UniPathway" id="UPA00253">
    <property type="reaction ID" value="UER00600"/>
</dbReference>
<evidence type="ECO:0000259" key="6">
    <source>
        <dbReference type="Pfam" id="PF01467"/>
    </source>
</evidence>
<dbReference type="NCBIfam" id="TIGR00125">
    <property type="entry name" value="cyt_tran_rel"/>
    <property type="match status" value="1"/>
</dbReference>
<comment type="pathway">
    <text evidence="4">Cofactor biosynthesis; NAD(+) biosynthesis; NAD(+) from nicotinamide D-ribonucleotide: step 1/1.</text>
</comment>
<protein>
    <recommendedName>
        <fullName evidence="4 5">Nicotinamide-nucleotide adenylyltransferase</fullName>
        <ecNumber evidence="4 5">2.7.7.1</ecNumber>
    </recommendedName>
    <alternativeName>
        <fullName evidence="4">NAD(+) diphosphorylase</fullName>
    </alternativeName>
    <alternativeName>
        <fullName evidence="4">NAD(+) pyrophosphorylase</fullName>
    </alternativeName>
    <alternativeName>
        <fullName evidence="4">NMN adenylyltransferase</fullName>
    </alternativeName>
</protein>
<dbReference type="InterPro" id="IPR006418">
    <property type="entry name" value="NMN_Atrans_arc"/>
</dbReference>
<dbReference type="GO" id="GO:0000309">
    <property type="term" value="F:nicotinamide-nucleotide adenylyltransferase activity"/>
    <property type="evidence" value="ECO:0007669"/>
    <property type="project" value="UniProtKB-UniRule"/>
</dbReference>
<keyword evidence="4" id="KW-0963">Cytoplasm</keyword>
<evidence type="ECO:0000313" key="7">
    <source>
        <dbReference type="EMBL" id="ADC47117.1"/>
    </source>
</evidence>
<dbReference type="KEGG" id="mru:mru_1267"/>
<dbReference type="RefSeq" id="WP_012956066.1">
    <property type="nucleotide sequence ID" value="NC_013790.1"/>
</dbReference>
<dbReference type="NCBIfam" id="TIGR01527">
    <property type="entry name" value="arch_NMN_Atrans"/>
    <property type="match status" value="1"/>
</dbReference>
<dbReference type="EC" id="2.7.7.1" evidence="4 5"/>